<dbReference type="EMBL" id="JBHUPD010000002">
    <property type="protein sequence ID" value="MFD2872582.1"/>
    <property type="molecule type" value="Genomic_DNA"/>
</dbReference>
<comment type="caution">
    <text evidence="2">The sequence shown here is derived from an EMBL/GenBank/DDBJ whole genome shotgun (WGS) entry which is preliminary data.</text>
</comment>
<evidence type="ECO:0000313" key="2">
    <source>
        <dbReference type="EMBL" id="MFD2872582.1"/>
    </source>
</evidence>
<keyword evidence="1" id="KW-0732">Signal</keyword>
<keyword evidence="3" id="KW-1185">Reference proteome</keyword>
<gene>
    <name evidence="2" type="ORF">ACFS5N_08895</name>
</gene>
<organism evidence="2 3">
    <name type="scientific">Mucilaginibacter ximonensis</name>
    <dbReference type="NCBI Taxonomy" id="538021"/>
    <lineage>
        <taxon>Bacteria</taxon>
        <taxon>Pseudomonadati</taxon>
        <taxon>Bacteroidota</taxon>
        <taxon>Sphingobacteriia</taxon>
        <taxon>Sphingobacteriales</taxon>
        <taxon>Sphingobacteriaceae</taxon>
        <taxon>Mucilaginibacter</taxon>
    </lineage>
</organism>
<evidence type="ECO:0000256" key="1">
    <source>
        <dbReference type="SAM" id="SignalP"/>
    </source>
</evidence>
<accession>A0ABW5YCN3</accession>
<sequence>MRFDLKHILKLSGLMLLCCAFFCAKAAPVPAAVNDNNAKVIKLHSANNQPATPLIKFNLIAGNQEFIRQVHKTNSPVFTAYLATPTTNTCIRYFNYFSGYNNHRYTLQNADFLFPFHVFW</sequence>
<feature type="signal peptide" evidence="1">
    <location>
        <begin position="1"/>
        <end position="26"/>
    </location>
</feature>
<dbReference type="RefSeq" id="WP_377184409.1">
    <property type="nucleotide sequence ID" value="NZ_JBHUPD010000002.1"/>
</dbReference>
<name>A0ABW5YCN3_9SPHI</name>
<protein>
    <submittedName>
        <fullName evidence="2">Uncharacterized protein</fullName>
    </submittedName>
</protein>
<reference evidence="3" key="1">
    <citation type="journal article" date="2019" name="Int. J. Syst. Evol. Microbiol.">
        <title>The Global Catalogue of Microorganisms (GCM) 10K type strain sequencing project: providing services to taxonomists for standard genome sequencing and annotation.</title>
        <authorList>
            <consortium name="The Broad Institute Genomics Platform"/>
            <consortium name="The Broad Institute Genome Sequencing Center for Infectious Disease"/>
            <person name="Wu L."/>
            <person name="Ma J."/>
        </authorList>
    </citation>
    <scope>NUCLEOTIDE SEQUENCE [LARGE SCALE GENOMIC DNA]</scope>
    <source>
        <strain evidence="3">KCTC 22437</strain>
    </source>
</reference>
<proteinExistence type="predicted"/>
<evidence type="ECO:0000313" key="3">
    <source>
        <dbReference type="Proteomes" id="UP001597557"/>
    </source>
</evidence>
<dbReference type="Proteomes" id="UP001597557">
    <property type="component" value="Unassembled WGS sequence"/>
</dbReference>
<feature type="chain" id="PRO_5047109499" evidence="1">
    <location>
        <begin position="27"/>
        <end position="120"/>
    </location>
</feature>